<proteinExistence type="predicted"/>
<dbReference type="PANTHER" id="PTHR12526:SF630">
    <property type="entry name" value="GLYCOSYLTRANSFERASE"/>
    <property type="match status" value="1"/>
</dbReference>
<dbReference type="InterPro" id="IPR001296">
    <property type="entry name" value="Glyco_trans_1"/>
</dbReference>
<dbReference type="GO" id="GO:0016757">
    <property type="term" value="F:glycosyltransferase activity"/>
    <property type="evidence" value="ECO:0007669"/>
    <property type="project" value="InterPro"/>
</dbReference>
<name>A0A1E5TAR1_9FLAO</name>
<dbReference type="PANTHER" id="PTHR12526">
    <property type="entry name" value="GLYCOSYLTRANSFERASE"/>
    <property type="match status" value="1"/>
</dbReference>
<gene>
    <name evidence="2" type="ORF">A8C32_03160</name>
</gene>
<dbReference type="STRING" id="1849968.A8C32_03160"/>
<dbReference type="EMBL" id="MDJD01000034">
    <property type="protein sequence ID" value="OEK08463.1"/>
    <property type="molecule type" value="Genomic_DNA"/>
</dbReference>
<dbReference type="SUPFAM" id="SSF53756">
    <property type="entry name" value="UDP-Glycosyltransferase/glycogen phosphorylase"/>
    <property type="match status" value="1"/>
</dbReference>
<evidence type="ECO:0000259" key="1">
    <source>
        <dbReference type="Pfam" id="PF00534"/>
    </source>
</evidence>
<dbReference type="Proteomes" id="UP000095713">
    <property type="component" value="Unassembled WGS sequence"/>
</dbReference>
<dbReference type="OrthoDB" id="9811239at2"/>
<accession>A0A1E5TAR1</accession>
<protein>
    <recommendedName>
        <fullName evidence="1">Glycosyl transferase family 1 domain-containing protein</fullName>
    </recommendedName>
</protein>
<dbReference type="RefSeq" id="WP_069829970.1">
    <property type="nucleotide sequence ID" value="NZ_MDJD01000034.1"/>
</dbReference>
<keyword evidence="3" id="KW-1185">Reference proteome</keyword>
<organism evidence="2 3">
    <name type="scientific">Flavivirga aquatica</name>
    <dbReference type="NCBI Taxonomy" id="1849968"/>
    <lineage>
        <taxon>Bacteria</taxon>
        <taxon>Pseudomonadati</taxon>
        <taxon>Bacteroidota</taxon>
        <taxon>Flavobacteriia</taxon>
        <taxon>Flavobacteriales</taxon>
        <taxon>Flavobacteriaceae</taxon>
        <taxon>Flavivirga</taxon>
    </lineage>
</organism>
<sequence length="374" mass="42452">MPSNNITKLLYITNQICGSGGLERVLSIKASYLSDHLNYEVHIVTLNQGDKPLFYNFSKALIYHDISATGNSFNYFKAYTKGLKKVVNHVKPDIISVCDDGLKGFFVPWFIKKPCPMVYERHVSKNIEIKADSISLFQKIKLKFIFGLMNFGAKRYNKFVVLTNGNLAEWNLKNLQVISNPLSFYPNEVSSLENKKVIAVGKHCHQKGYDRLLESWKLISNSYPDWKLEIYGTIDKNEGLANLAEKLNINKSVTFFPPEKNIGEKYQSASIYVMSSRYEGFGMVLIEAMAYGVPCVSFDCPFGPSDIIKDTTDGYLAPNGDTNILSDKIMTLIKDESLRKQMGTNARQNVLRYAPKVIVPQWDNLFKDLINKTL</sequence>
<feature type="domain" description="Glycosyl transferase family 1" evidence="1">
    <location>
        <begin position="192"/>
        <end position="348"/>
    </location>
</feature>
<evidence type="ECO:0000313" key="3">
    <source>
        <dbReference type="Proteomes" id="UP000095713"/>
    </source>
</evidence>
<dbReference type="AlphaFoldDB" id="A0A1E5TAR1"/>
<dbReference type="Pfam" id="PF00534">
    <property type="entry name" value="Glycos_transf_1"/>
    <property type="match status" value="1"/>
</dbReference>
<evidence type="ECO:0000313" key="2">
    <source>
        <dbReference type="EMBL" id="OEK08463.1"/>
    </source>
</evidence>
<reference evidence="2 3" key="1">
    <citation type="submission" date="2016-05" db="EMBL/GenBank/DDBJ databases">
        <title>Draft Genome Sequence of Algibacter sp. Strain SK-16 Isolated from the Surface Water of Aburatsubo Inlet.</title>
        <authorList>
            <person name="Wong S.-K."/>
            <person name="Yoshizawa S."/>
            <person name="Nakajima Y."/>
            <person name="Ogura Y."/>
            <person name="Tetsuya H."/>
            <person name="Hamasaki K."/>
        </authorList>
    </citation>
    <scope>NUCLEOTIDE SEQUENCE [LARGE SCALE GENOMIC DNA]</scope>
    <source>
        <strain evidence="2 3">SK-16</strain>
    </source>
</reference>
<dbReference type="Gene3D" id="3.40.50.2000">
    <property type="entry name" value="Glycogen Phosphorylase B"/>
    <property type="match status" value="2"/>
</dbReference>
<comment type="caution">
    <text evidence="2">The sequence shown here is derived from an EMBL/GenBank/DDBJ whole genome shotgun (WGS) entry which is preliminary data.</text>
</comment>
<dbReference type="CDD" id="cd03820">
    <property type="entry name" value="GT4_AmsD-like"/>
    <property type="match status" value="1"/>
</dbReference>